<feature type="compositionally biased region" description="Polar residues" evidence="1">
    <location>
        <begin position="47"/>
        <end position="59"/>
    </location>
</feature>
<dbReference type="Bgee" id="ENSLACG00000000607">
    <property type="expression patterns" value="Expressed in muscle tissue and 5 other cell types or tissues"/>
</dbReference>
<dbReference type="GO" id="GO:0043130">
    <property type="term" value="F:ubiquitin binding"/>
    <property type="evidence" value="ECO:0007669"/>
    <property type="project" value="InterPro"/>
</dbReference>
<accession>H2ZTF9</accession>
<dbReference type="EMBL" id="AFYH01254067">
    <property type="status" value="NOT_ANNOTATED_CDS"/>
    <property type="molecule type" value="Genomic_DNA"/>
</dbReference>
<feature type="compositionally biased region" description="Polar residues" evidence="1">
    <location>
        <begin position="122"/>
        <end position="136"/>
    </location>
</feature>
<dbReference type="EMBL" id="AFYH01254072">
    <property type="status" value="NOT_ANNOTATED_CDS"/>
    <property type="molecule type" value="Genomic_DNA"/>
</dbReference>
<evidence type="ECO:0000259" key="2">
    <source>
        <dbReference type="PROSITE" id="PS51140"/>
    </source>
</evidence>
<feature type="domain" description="CUE" evidence="2">
    <location>
        <begin position="228"/>
        <end position="271"/>
    </location>
</feature>
<dbReference type="STRING" id="7897.ENSLACP00000000680"/>
<dbReference type="EMBL" id="AFYH01254068">
    <property type="status" value="NOT_ANNOTATED_CDS"/>
    <property type="molecule type" value="Genomic_DNA"/>
</dbReference>
<organism evidence="3 4">
    <name type="scientific">Latimeria chalumnae</name>
    <name type="common">Coelacanth</name>
    <dbReference type="NCBI Taxonomy" id="7897"/>
    <lineage>
        <taxon>Eukaryota</taxon>
        <taxon>Metazoa</taxon>
        <taxon>Chordata</taxon>
        <taxon>Craniata</taxon>
        <taxon>Vertebrata</taxon>
        <taxon>Euteleostomi</taxon>
        <taxon>Coelacanthiformes</taxon>
        <taxon>Coelacanthidae</taxon>
        <taxon>Latimeria</taxon>
    </lineage>
</organism>
<reference evidence="3" key="2">
    <citation type="submission" date="2025-08" db="UniProtKB">
        <authorList>
            <consortium name="Ensembl"/>
        </authorList>
    </citation>
    <scope>IDENTIFICATION</scope>
</reference>
<dbReference type="AlphaFoldDB" id="H2ZTF9"/>
<evidence type="ECO:0000256" key="1">
    <source>
        <dbReference type="SAM" id="MobiDB-lite"/>
    </source>
</evidence>
<dbReference type="EMBL" id="AFYH01254074">
    <property type="status" value="NOT_ANNOTATED_CDS"/>
    <property type="molecule type" value="Genomic_DNA"/>
</dbReference>
<sequence>MSINLDRFRYEKKQRREEEEDDDDDDSPPGNQEGESRPATPACVPESTVTSVPETPEAKQTTVLSFFGKKGVLYLDSDSEEEDRKTIKSTLSRPLTTDKTQSRKINGSADFDYEAEKPDSKLQLTNGASHSSNLDQDSLEMKIEKLKEIFPCRQPEELLQLIQSTSTLDGAVASGLILFGEEDGVRKRKLEVSPKSSSQDSEIIPVCKKKRLLEDSSDDCITEEKYRKQEAILRRLEKKFPDLDREELREVLQEHDWSFYEALEALRVFAEVEEGKKKKKKKKKKKFL</sequence>
<dbReference type="EMBL" id="AFYH01254073">
    <property type="status" value="NOT_ANNOTATED_CDS"/>
    <property type="molecule type" value="Genomic_DNA"/>
</dbReference>
<proteinExistence type="predicted"/>
<dbReference type="PROSITE" id="PS51140">
    <property type="entry name" value="CUE"/>
    <property type="match status" value="1"/>
</dbReference>
<reference evidence="4" key="1">
    <citation type="submission" date="2011-08" db="EMBL/GenBank/DDBJ databases">
        <title>The draft genome of Latimeria chalumnae.</title>
        <authorList>
            <person name="Di Palma F."/>
            <person name="Alfoldi J."/>
            <person name="Johnson J."/>
            <person name="Berlin A."/>
            <person name="Gnerre S."/>
            <person name="Jaffe D."/>
            <person name="MacCallum I."/>
            <person name="Young S."/>
            <person name="Walker B.J."/>
            <person name="Lander E."/>
            <person name="Lindblad-Toh K."/>
        </authorList>
    </citation>
    <scope>NUCLEOTIDE SEQUENCE [LARGE SCALE GENOMIC DNA]</scope>
    <source>
        <strain evidence="4">Wild caught</strain>
    </source>
</reference>
<dbReference type="EMBL" id="AFYH01254075">
    <property type="status" value="NOT_ANNOTATED_CDS"/>
    <property type="molecule type" value="Genomic_DNA"/>
</dbReference>
<dbReference type="SUPFAM" id="SSF46934">
    <property type="entry name" value="UBA-like"/>
    <property type="match status" value="1"/>
</dbReference>
<protein>
    <recommendedName>
        <fullName evidence="2">CUE domain-containing protein</fullName>
    </recommendedName>
</protein>
<dbReference type="InterPro" id="IPR009060">
    <property type="entry name" value="UBA-like_sf"/>
</dbReference>
<feature type="region of interest" description="Disordered" evidence="1">
    <location>
        <begin position="75"/>
        <end position="137"/>
    </location>
</feature>
<feature type="compositionally biased region" description="Acidic residues" evidence="1">
    <location>
        <begin position="18"/>
        <end position="27"/>
    </location>
</feature>
<dbReference type="InterPro" id="IPR003892">
    <property type="entry name" value="CUE"/>
</dbReference>
<dbReference type="Ensembl" id="ENSLACT00000000686.1">
    <property type="protein sequence ID" value="ENSLACP00000000680.1"/>
    <property type="gene ID" value="ENSLACG00000000607.1"/>
</dbReference>
<reference evidence="3" key="3">
    <citation type="submission" date="2025-09" db="UniProtKB">
        <authorList>
            <consortium name="Ensembl"/>
        </authorList>
    </citation>
    <scope>IDENTIFICATION</scope>
</reference>
<dbReference type="EMBL" id="AFYH01254069">
    <property type="status" value="NOT_ANNOTATED_CDS"/>
    <property type="molecule type" value="Genomic_DNA"/>
</dbReference>
<dbReference type="CDD" id="cd14279">
    <property type="entry name" value="CUE"/>
    <property type="match status" value="1"/>
</dbReference>
<feature type="compositionally biased region" description="Polar residues" evidence="1">
    <location>
        <begin position="88"/>
        <end position="105"/>
    </location>
</feature>
<dbReference type="EMBL" id="AFYH01254071">
    <property type="status" value="NOT_ANNOTATED_CDS"/>
    <property type="molecule type" value="Genomic_DNA"/>
</dbReference>
<dbReference type="GeneTree" id="ENSGT01030000235745"/>
<dbReference type="EMBL" id="AFYH01254070">
    <property type="status" value="NOT_ANNOTATED_CDS"/>
    <property type="molecule type" value="Genomic_DNA"/>
</dbReference>
<keyword evidence="4" id="KW-1185">Reference proteome</keyword>
<dbReference type="HOGENOM" id="CLU_966302_0_0_1"/>
<dbReference type="Proteomes" id="UP000008672">
    <property type="component" value="Unassembled WGS sequence"/>
</dbReference>
<feature type="region of interest" description="Disordered" evidence="1">
    <location>
        <begin position="1"/>
        <end position="59"/>
    </location>
</feature>
<dbReference type="EMBL" id="AFYH01254076">
    <property type="status" value="NOT_ANNOTATED_CDS"/>
    <property type="molecule type" value="Genomic_DNA"/>
</dbReference>
<evidence type="ECO:0000313" key="4">
    <source>
        <dbReference type="Proteomes" id="UP000008672"/>
    </source>
</evidence>
<evidence type="ECO:0000313" key="3">
    <source>
        <dbReference type="Ensembl" id="ENSLACP00000000680.1"/>
    </source>
</evidence>
<dbReference type="InParanoid" id="H2ZTF9"/>
<feature type="compositionally biased region" description="Basic and acidic residues" evidence="1">
    <location>
        <begin position="1"/>
        <end position="17"/>
    </location>
</feature>
<dbReference type="OMA" id="EDHEFND"/>
<dbReference type="eggNOG" id="KOG0389">
    <property type="taxonomic scope" value="Eukaryota"/>
</dbReference>
<name>H2ZTF9_LATCH</name>